<proteinExistence type="predicted"/>
<dbReference type="RefSeq" id="WP_413778961.1">
    <property type="nucleotide sequence ID" value="NZ_JAUOZS010000001.1"/>
</dbReference>
<protein>
    <submittedName>
        <fullName evidence="1">Uncharacterized protein</fullName>
    </submittedName>
</protein>
<organism evidence="1 2">
    <name type="scientific">Anaeroselena agilis</name>
    <dbReference type="NCBI Taxonomy" id="3063788"/>
    <lineage>
        <taxon>Bacteria</taxon>
        <taxon>Bacillati</taxon>
        <taxon>Bacillota</taxon>
        <taxon>Negativicutes</taxon>
        <taxon>Acetonemataceae</taxon>
        <taxon>Anaeroselena</taxon>
    </lineage>
</organism>
<keyword evidence="2" id="KW-1185">Reference proteome</keyword>
<evidence type="ECO:0000313" key="1">
    <source>
        <dbReference type="EMBL" id="MDT8900415.1"/>
    </source>
</evidence>
<comment type="caution">
    <text evidence="1">The sequence shown here is derived from an EMBL/GenBank/DDBJ whole genome shotgun (WGS) entry which is preliminary data.</text>
</comment>
<evidence type="ECO:0000313" key="2">
    <source>
        <dbReference type="Proteomes" id="UP001254848"/>
    </source>
</evidence>
<dbReference type="EMBL" id="JAUOZS010000001">
    <property type="protein sequence ID" value="MDT8900415.1"/>
    <property type="molecule type" value="Genomic_DNA"/>
</dbReference>
<accession>A0ABU3NVG4</accession>
<dbReference type="Proteomes" id="UP001254848">
    <property type="component" value="Unassembled WGS sequence"/>
</dbReference>
<sequence>MIEKVCWYIVKDDKVMAVSLAQPCAVDAAARGETVIKSNWYEDNLLLIKSVDEAGKVQLKHVVTGEIEKVAADLIRVHIKSETFTGSAKLNVLGTLVDKKVGEVLEIETLPNYPLVVSFEPSQEYVGVIKEVHRA</sequence>
<name>A0ABU3NVG4_9FIRM</name>
<gene>
    <name evidence="1" type="ORF">Q4T40_04055</name>
</gene>
<reference evidence="1 2" key="1">
    <citation type="submission" date="2023-07" db="EMBL/GenBank/DDBJ databases">
        <title>The novel representative of Negativicutes class, Anaeroselena agilis gen. nov. sp. nov.</title>
        <authorList>
            <person name="Prokofeva M.I."/>
            <person name="Elcheninov A.G."/>
            <person name="Klyukina A."/>
            <person name="Kublanov I.V."/>
            <person name="Frolov E.N."/>
            <person name="Podosokorskaya O.A."/>
        </authorList>
    </citation>
    <scope>NUCLEOTIDE SEQUENCE [LARGE SCALE GENOMIC DNA]</scope>
    <source>
        <strain evidence="1 2">4137-cl</strain>
    </source>
</reference>